<evidence type="ECO:0000313" key="2">
    <source>
        <dbReference type="EMBL" id="OAQ15809.1"/>
    </source>
</evidence>
<evidence type="ECO:0000256" key="1">
    <source>
        <dbReference type="SAM" id="Phobius"/>
    </source>
</evidence>
<reference evidence="2 3" key="1">
    <citation type="submission" date="2014-01" db="EMBL/GenBank/DDBJ databases">
        <authorList>
            <person name="Zuccon D."/>
        </authorList>
    </citation>
    <scope>NUCLEOTIDE SEQUENCE [LARGE SCALE GENOMIC DNA]</scope>
    <source>
        <strain evidence="2 3">Y31</strain>
    </source>
</reference>
<comment type="caution">
    <text evidence="2">The sequence shown here is derived from an EMBL/GenBank/DDBJ whole genome shotgun (WGS) entry which is preliminary data.</text>
</comment>
<keyword evidence="1" id="KW-1133">Transmembrane helix</keyword>
<evidence type="ECO:0000313" key="3">
    <source>
        <dbReference type="Proteomes" id="UP000078358"/>
    </source>
</evidence>
<proteinExistence type="predicted"/>
<feature type="transmembrane region" description="Helical" evidence="1">
    <location>
        <begin position="37"/>
        <end position="55"/>
    </location>
</feature>
<gene>
    <name evidence="2" type="ORF">F480_02375</name>
</gene>
<protein>
    <submittedName>
        <fullName evidence="2">Uncharacterized protein</fullName>
    </submittedName>
</protein>
<keyword evidence="1" id="KW-0812">Transmembrane</keyword>
<name>A0A179D0Y3_BIBTR</name>
<dbReference type="Proteomes" id="UP000078358">
    <property type="component" value="Unassembled WGS sequence"/>
</dbReference>
<sequence>MIWAYVVDSYILEQIVALKRLLKQAGDFAENFAKSPVFYKFVFLSLIFYFLYNAFACGNKY</sequence>
<accession>A0A179D0Y3</accession>
<keyword evidence="1" id="KW-0472">Membrane</keyword>
<dbReference type="AlphaFoldDB" id="A0A179D0Y3"/>
<dbReference type="EMBL" id="JACI01000001">
    <property type="protein sequence ID" value="OAQ15809.1"/>
    <property type="molecule type" value="Genomic_DNA"/>
</dbReference>
<organism evidence="2 3">
    <name type="scientific">Bibersteinia trehalosi Y31</name>
    <dbReference type="NCBI Taxonomy" id="1261658"/>
    <lineage>
        <taxon>Bacteria</taxon>
        <taxon>Pseudomonadati</taxon>
        <taxon>Pseudomonadota</taxon>
        <taxon>Gammaproteobacteria</taxon>
        <taxon>Pasteurellales</taxon>
        <taxon>Pasteurellaceae</taxon>
        <taxon>Bibersteinia</taxon>
    </lineage>
</organism>
<dbReference type="PATRIC" id="fig|1261658.3.peg.479"/>